<keyword evidence="15" id="KW-1185">Reference proteome</keyword>
<dbReference type="CDD" id="cd05356">
    <property type="entry name" value="17beta-HSD1_like_SDR_c"/>
    <property type="match status" value="1"/>
</dbReference>
<evidence type="ECO:0000256" key="8">
    <source>
        <dbReference type="ARBA" id="ARBA00023002"/>
    </source>
</evidence>
<evidence type="ECO:0000256" key="10">
    <source>
        <dbReference type="ARBA" id="ARBA00023136"/>
    </source>
</evidence>
<comment type="caution">
    <text evidence="14">The sequence shown here is derived from an EMBL/GenBank/DDBJ whole genome shotgun (WGS) entry which is preliminary data.</text>
</comment>
<name>A0ABQ8Q6J9_9AGAR</name>
<evidence type="ECO:0000256" key="6">
    <source>
        <dbReference type="ARBA" id="ARBA00022857"/>
    </source>
</evidence>
<evidence type="ECO:0000256" key="11">
    <source>
        <dbReference type="ARBA" id="ARBA00023160"/>
    </source>
</evidence>
<evidence type="ECO:0000256" key="3">
    <source>
        <dbReference type="ARBA" id="ARBA00022692"/>
    </source>
</evidence>
<comment type="subcellular location">
    <subcellularLocation>
        <location evidence="12">Endoplasmic reticulum membrane</location>
        <topology evidence="12">Single-pass membrane protein</topology>
    </subcellularLocation>
</comment>
<keyword evidence="3 12" id="KW-0812">Transmembrane</keyword>
<dbReference type="PANTHER" id="PTHR43086:SF2">
    <property type="entry name" value="HYDROXYSTEROID DEHYDROGENASE-LIKE PROTEIN 1"/>
    <property type="match status" value="1"/>
</dbReference>
<evidence type="ECO:0000313" key="15">
    <source>
        <dbReference type="Proteomes" id="UP001163828"/>
    </source>
</evidence>
<keyword evidence="5 12" id="KW-0276">Fatty acid metabolism</keyword>
<dbReference type="PANTHER" id="PTHR43086">
    <property type="entry name" value="VERY-LONG-CHAIN 3-OXOOACYL-COA REDUCTASE"/>
    <property type="match status" value="1"/>
</dbReference>
<dbReference type="Gene3D" id="3.40.50.720">
    <property type="entry name" value="NAD(P)-binding Rossmann-like Domain"/>
    <property type="match status" value="1"/>
</dbReference>
<dbReference type="EMBL" id="MU790721">
    <property type="protein sequence ID" value="KAJ3994147.1"/>
    <property type="molecule type" value="Genomic_DNA"/>
</dbReference>
<accession>A0ABQ8Q6J9</accession>
<evidence type="ECO:0000256" key="2">
    <source>
        <dbReference type="ARBA" id="ARBA00022516"/>
    </source>
</evidence>
<dbReference type="InterPro" id="IPR002347">
    <property type="entry name" value="SDR_fam"/>
</dbReference>
<keyword evidence="10 12" id="KW-0472">Membrane</keyword>
<evidence type="ECO:0000313" key="14">
    <source>
        <dbReference type="EMBL" id="KAJ3994147.1"/>
    </source>
</evidence>
<evidence type="ECO:0000256" key="7">
    <source>
        <dbReference type="ARBA" id="ARBA00022989"/>
    </source>
</evidence>
<dbReference type="InterPro" id="IPR027533">
    <property type="entry name" value="3_ketoreductase_fungal"/>
</dbReference>
<dbReference type="EC" id="1.1.1.330" evidence="12"/>
<keyword evidence="6 12" id="KW-0521">NADP</keyword>
<keyword evidence="2 12" id="KW-0444">Lipid biosynthesis</keyword>
<comment type="catalytic activity">
    <reaction evidence="12">
        <text>a very-long-chain (3R)-3-hydroxyacyl-CoA + NADP(+) = a very-long-chain 3-oxoacyl-CoA + NADPH + H(+)</text>
        <dbReference type="Rhea" id="RHEA:48680"/>
        <dbReference type="ChEBI" id="CHEBI:15378"/>
        <dbReference type="ChEBI" id="CHEBI:57783"/>
        <dbReference type="ChEBI" id="CHEBI:58349"/>
        <dbReference type="ChEBI" id="CHEBI:85440"/>
        <dbReference type="ChEBI" id="CHEBI:90725"/>
        <dbReference type="EC" id="1.1.1.330"/>
    </reaction>
</comment>
<dbReference type="PROSITE" id="PS00061">
    <property type="entry name" value="ADH_SHORT"/>
    <property type="match status" value="1"/>
</dbReference>
<evidence type="ECO:0000256" key="1">
    <source>
        <dbReference type="ARBA" id="ARBA00005194"/>
    </source>
</evidence>
<dbReference type="InterPro" id="IPR036291">
    <property type="entry name" value="NAD(P)-bd_dom_sf"/>
</dbReference>
<comment type="similarity">
    <text evidence="12 13">Belongs to the short-chain dehydrogenases/reductases (SDR) family.</text>
</comment>
<comment type="function">
    <text evidence="12">Component of the microsomal membrane bound fatty acid elongation system, which produces the 26-carbon very long-chain fatty acids (VLCFA) from palmitate. Catalyzes the reduction of the 3-ketoacyl-CoA intermediate that is formed in each cycle of fatty acid elongation. VLCFAs serve as precursors for ceramide and sphingolipids.</text>
</comment>
<dbReference type="PIRSF" id="PIRSF000126">
    <property type="entry name" value="11-beta-HSD1"/>
    <property type="match status" value="1"/>
</dbReference>
<feature type="binding site" evidence="12">
    <location>
        <position position="217"/>
    </location>
    <ligand>
        <name>substrate</name>
    </ligand>
</feature>
<dbReference type="Pfam" id="PF00106">
    <property type="entry name" value="adh_short"/>
    <property type="match status" value="1"/>
</dbReference>
<keyword evidence="7 12" id="KW-1133">Transmembrane helix</keyword>
<evidence type="ECO:0000256" key="13">
    <source>
        <dbReference type="RuleBase" id="RU000363"/>
    </source>
</evidence>
<dbReference type="InterPro" id="IPR020904">
    <property type="entry name" value="Sc_DH/Rdtase_CS"/>
</dbReference>
<keyword evidence="9 12" id="KW-0443">Lipid metabolism</keyword>
<dbReference type="PRINTS" id="PR00081">
    <property type="entry name" value="GDHRDH"/>
</dbReference>
<keyword evidence="8 12" id="KW-0560">Oxidoreductase</keyword>
<dbReference type="PRINTS" id="PR00080">
    <property type="entry name" value="SDRFAMILY"/>
</dbReference>
<feature type="active site" description="Proton acceptor" evidence="12">
    <location>
        <position position="230"/>
    </location>
</feature>
<evidence type="ECO:0000256" key="9">
    <source>
        <dbReference type="ARBA" id="ARBA00023098"/>
    </source>
</evidence>
<dbReference type="SUPFAM" id="SSF51735">
    <property type="entry name" value="NAD(P)-binding Rossmann-fold domains"/>
    <property type="match status" value="1"/>
</dbReference>
<reference evidence="14" key="1">
    <citation type="submission" date="2022-08" db="EMBL/GenBank/DDBJ databases">
        <authorList>
            <consortium name="DOE Joint Genome Institute"/>
            <person name="Min B."/>
            <person name="Riley R."/>
            <person name="Sierra-Patev S."/>
            <person name="Naranjo-Ortiz M."/>
            <person name="Looney B."/>
            <person name="Konkel Z."/>
            <person name="Slot J.C."/>
            <person name="Sakamoto Y."/>
            <person name="Steenwyk J.L."/>
            <person name="Rokas A."/>
            <person name="Carro J."/>
            <person name="Camarero S."/>
            <person name="Ferreira P."/>
            <person name="Molpeceres G."/>
            <person name="Ruiz-Duenas F.J."/>
            <person name="Serrano A."/>
            <person name="Henrissat B."/>
            <person name="Drula E."/>
            <person name="Hughes K.W."/>
            <person name="Mata J.L."/>
            <person name="Ishikawa N.K."/>
            <person name="Vargas-Isla R."/>
            <person name="Ushijima S."/>
            <person name="Smith C.A."/>
            <person name="Ahrendt S."/>
            <person name="Andreopoulos W."/>
            <person name="He G."/>
            <person name="Labutti K."/>
            <person name="Lipzen A."/>
            <person name="Ng V."/>
            <person name="Sandor L."/>
            <person name="Barry K."/>
            <person name="Martinez A.T."/>
            <person name="Xiao Y."/>
            <person name="Gibbons J.G."/>
            <person name="Terashima K."/>
            <person name="Hibbett D.S."/>
            <person name="Grigoriev I.V."/>
        </authorList>
    </citation>
    <scope>NUCLEOTIDE SEQUENCE</scope>
    <source>
        <strain evidence="14">TFB10827</strain>
    </source>
</reference>
<evidence type="ECO:0000256" key="12">
    <source>
        <dbReference type="HAMAP-Rule" id="MF_03107"/>
    </source>
</evidence>
<evidence type="ECO:0000256" key="4">
    <source>
        <dbReference type="ARBA" id="ARBA00022824"/>
    </source>
</evidence>
<sequence>MLEPNLQLLGSFLPVMSYAHSVVNTSVQLVNAYPLAASLLLGLGAITIAKFCYRTLSVFLQILVLPGQSLKRYGAKKGAWAIVTGASDGIGKEFAFQLAKAGFNVYLVARNVELLDTTASEIASKYSVATKTASIDFAKADNAAYEALSAEFQGLEIGVLVNNVGKSHAMPVYLVDTPKEEMTDIVAINVNATLRVTHSVLPGMIQRKRGLILNIGSFAGAIPSPMLATYSGTKAFLSTFTSALAEEVEQHGITVEHINTYFVVSKLSKIRKSSALIPRPGPYVRSVLSKIGLPCGAAYSGRPNTSTPYWSHALLDYAATILNAPSLLIKYTHGLHKNIQRRALKKMEREAKAQ</sequence>
<dbReference type="Proteomes" id="UP001163828">
    <property type="component" value="Unassembled WGS sequence"/>
</dbReference>
<gene>
    <name evidence="14" type="ORF">F5050DRAFT_1889239</name>
</gene>
<evidence type="ECO:0000256" key="5">
    <source>
        <dbReference type="ARBA" id="ARBA00022832"/>
    </source>
</evidence>
<keyword evidence="4 12" id="KW-0256">Endoplasmic reticulum</keyword>
<keyword evidence="11 12" id="KW-0275">Fatty acid biosynthesis</keyword>
<proteinExistence type="inferred from homology"/>
<organism evidence="14 15">
    <name type="scientific">Lentinula boryana</name>
    <dbReference type="NCBI Taxonomy" id="40481"/>
    <lineage>
        <taxon>Eukaryota</taxon>
        <taxon>Fungi</taxon>
        <taxon>Dikarya</taxon>
        <taxon>Basidiomycota</taxon>
        <taxon>Agaricomycotina</taxon>
        <taxon>Agaricomycetes</taxon>
        <taxon>Agaricomycetidae</taxon>
        <taxon>Agaricales</taxon>
        <taxon>Marasmiineae</taxon>
        <taxon>Omphalotaceae</taxon>
        <taxon>Lentinula</taxon>
    </lineage>
</organism>
<dbReference type="HAMAP" id="MF_03107">
    <property type="entry name" value="3_ketoreductase"/>
    <property type="match status" value="1"/>
</dbReference>
<protein>
    <recommendedName>
        <fullName evidence="12">Very-long-chain 3-oxoacyl-CoA reductase</fullName>
        <ecNumber evidence="12">1.1.1.330</ecNumber>
    </recommendedName>
    <alternativeName>
        <fullName evidence="12">3-ketoacyl-CoA reductase</fullName>
        <shortName evidence="12">3-ketoreductase</shortName>
        <shortName evidence="12">KAR</shortName>
    </alternativeName>
    <alternativeName>
        <fullName evidence="12">Microsomal beta-keto-reductase</fullName>
    </alternativeName>
</protein>
<comment type="pathway">
    <text evidence="1">Lipid metabolism; fatty acid biosynthesis.</text>
</comment>